<organism evidence="7 8">
    <name type="scientific">Thalassospira povalilytica</name>
    <dbReference type="NCBI Taxonomy" id="732237"/>
    <lineage>
        <taxon>Bacteria</taxon>
        <taxon>Pseudomonadati</taxon>
        <taxon>Pseudomonadota</taxon>
        <taxon>Alphaproteobacteria</taxon>
        <taxon>Rhodospirillales</taxon>
        <taxon>Thalassospiraceae</taxon>
        <taxon>Thalassospira</taxon>
    </lineage>
</organism>
<dbReference type="RefSeq" id="WP_206928183.1">
    <property type="nucleotide sequence ID" value="NZ_JAEKJW010000003.1"/>
</dbReference>
<dbReference type="PANTHER" id="PTHR18968">
    <property type="entry name" value="THIAMINE PYROPHOSPHATE ENZYMES"/>
    <property type="match status" value="1"/>
</dbReference>
<name>A0A8I1MBN4_9PROT</name>
<dbReference type="SUPFAM" id="SSF52467">
    <property type="entry name" value="DHS-like NAD/FAD-binding domain"/>
    <property type="match status" value="1"/>
</dbReference>
<feature type="domain" description="Thiamine pyrophosphate enzyme N-terminal TPP-binding" evidence="6">
    <location>
        <begin position="15"/>
        <end position="117"/>
    </location>
</feature>
<dbReference type="InterPro" id="IPR012001">
    <property type="entry name" value="Thiamin_PyroP_enz_TPP-bd_dom"/>
</dbReference>
<dbReference type="AlphaFoldDB" id="A0A8I1MBN4"/>
<evidence type="ECO:0000259" key="6">
    <source>
        <dbReference type="Pfam" id="PF02776"/>
    </source>
</evidence>
<keyword evidence="2 3" id="KW-0786">Thiamine pyrophosphate</keyword>
<dbReference type="EC" id="4.1.1.7" evidence="7"/>
<dbReference type="InterPro" id="IPR012000">
    <property type="entry name" value="Thiamin_PyroP_enz_cen_dom"/>
</dbReference>
<accession>A0A8I1MBN4</accession>
<dbReference type="Gene3D" id="3.40.50.1220">
    <property type="entry name" value="TPP-binding domain"/>
    <property type="match status" value="1"/>
</dbReference>
<dbReference type="SUPFAM" id="SSF52518">
    <property type="entry name" value="Thiamin diphosphate-binding fold (THDP-binding)"/>
    <property type="match status" value="2"/>
</dbReference>
<feature type="domain" description="Thiamine pyrophosphate enzyme TPP-binding" evidence="5">
    <location>
        <begin position="393"/>
        <end position="529"/>
    </location>
</feature>
<protein>
    <submittedName>
        <fullName evidence="7">Benzoylformate decarboxylase</fullName>
        <ecNumber evidence="7">4.1.1.7</ecNumber>
    </submittedName>
</protein>
<gene>
    <name evidence="7" type="ORF">JF547_17720</name>
</gene>
<dbReference type="InterPro" id="IPR011766">
    <property type="entry name" value="TPP_enzyme_TPP-bd"/>
</dbReference>
<dbReference type="InterPro" id="IPR045229">
    <property type="entry name" value="TPP_enz"/>
</dbReference>
<dbReference type="InterPro" id="IPR029035">
    <property type="entry name" value="DHS-like_NAD/FAD-binding_dom"/>
</dbReference>
<dbReference type="GO" id="GO:0050695">
    <property type="term" value="F:benzoylformate decarboxylase activity"/>
    <property type="evidence" value="ECO:0007669"/>
    <property type="project" value="UniProtKB-EC"/>
</dbReference>
<dbReference type="GO" id="GO:0030976">
    <property type="term" value="F:thiamine pyrophosphate binding"/>
    <property type="evidence" value="ECO:0007669"/>
    <property type="project" value="InterPro"/>
</dbReference>
<feature type="domain" description="Thiamine pyrophosphate enzyme central" evidence="4">
    <location>
        <begin position="198"/>
        <end position="326"/>
    </location>
</feature>
<dbReference type="CDD" id="cd07035">
    <property type="entry name" value="TPP_PYR_POX_like"/>
    <property type="match status" value="1"/>
</dbReference>
<comment type="similarity">
    <text evidence="1 3">Belongs to the TPP enzyme family.</text>
</comment>
<dbReference type="PROSITE" id="PS00187">
    <property type="entry name" value="TPP_ENZYMES"/>
    <property type="match status" value="1"/>
</dbReference>
<dbReference type="InterPro" id="IPR029061">
    <property type="entry name" value="THDP-binding"/>
</dbReference>
<dbReference type="Pfam" id="PF02776">
    <property type="entry name" value="TPP_enzyme_N"/>
    <property type="match status" value="1"/>
</dbReference>
<dbReference type="Pfam" id="PF00205">
    <property type="entry name" value="TPP_enzyme_M"/>
    <property type="match status" value="1"/>
</dbReference>
<dbReference type="PANTHER" id="PTHR18968:SF133">
    <property type="entry name" value="BENZOYLFORMATE DECARBOXYLASE"/>
    <property type="match status" value="1"/>
</dbReference>
<dbReference type="InterPro" id="IPR000399">
    <property type="entry name" value="TPP-bd_CS"/>
</dbReference>
<dbReference type="GO" id="GO:0019752">
    <property type="term" value="P:carboxylic acid metabolic process"/>
    <property type="evidence" value="ECO:0007669"/>
    <property type="project" value="UniProtKB-ARBA"/>
</dbReference>
<dbReference type="GO" id="GO:0000287">
    <property type="term" value="F:magnesium ion binding"/>
    <property type="evidence" value="ECO:0007669"/>
    <property type="project" value="InterPro"/>
</dbReference>
<evidence type="ECO:0000313" key="8">
    <source>
        <dbReference type="Proteomes" id="UP000664405"/>
    </source>
</evidence>
<dbReference type="GO" id="GO:0050660">
    <property type="term" value="F:flavin adenine dinucleotide binding"/>
    <property type="evidence" value="ECO:0007669"/>
    <property type="project" value="TreeGrafter"/>
</dbReference>
<evidence type="ECO:0000256" key="3">
    <source>
        <dbReference type="RuleBase" id="RU362132"/>
    </source>
</evidence>
<evidence type="ECO:0000256" key="1">
    <source>
        <dbReference type="ARBA" id="ARBA00007812"/>
    </source>
</evidence>
<dbReference type="CDD" id="cd02002">
    <property type="entry name" value="TPP_BFDC"/>
    <property type="match status" value="1"/>
</dbReference>
<keyword evidence="7" id="KW-0456">Lyase</keyword>
<dbReference type="Proteomes" id="UP000664405">
    <property type="component" value="Unassembled WGS sequence"/>
</dbReference>
<evidence type="ECO:0000259" key="5">
    <source>
        <dbReference type="Pfam" id="PF02775"/>
    </source>
</evidence>
<reference evidence="7" key="1">
    <citation type="submission" date="2020-12" db="EMBL/GenBank/DDBJ databases">
        <title>Oil enriched cultivation method for isolating marine PHA-producing bacteria.</title>
        <authorList>
            <person name="Zheng W."/>
            <person name="Yu S."/>
            <person name="Huang Y."/>
        </authorList>
    </citation>
    <scope>NUCLEOTIDE SEQUENCE</scope>
    <source>
        <strain evidence="7">SY-2-3</strain>
    </source>
</reference>
<evidence type="ECO:0000313" key="7">
    <source>
        <dbReference type="EMBL" id="MBN8198312.1"/>
    </source>
</evidence>
<dbReference type="Gene3D" id="3.40.50.970">
    <property type="match status" value="2"/>
</dbReference>
<dbReference type="NCBIfam" id="NF005485">
    <property type="entry name" value="PRK07092.1"/>
    <property type="match status" value="1"/>
</dbReference>
<proteinExistence type="inferred from homology"/>
<dbReference type="GO" id="GO:0003984">
    <property type="term" value="F:acetolactate synthase activity"/>
    <property type="evidence" value="ECO:0007669"/>
    <property type="project" value="TreeGrafter"/>
</dbReference>
<dbReference type="Pfam" id="PF02775">
    <property type="entry name" value="TPP_enzyme_C"/>
    <property type="match status" value="1"/>
</dbReference>
<comment type="caution">
    <text evidence="7">The sequence shown here is derived from an EMBL/GenBank/DDBJ whole genome shotgun (WGS) entry which is preliminary data.</text>
</comment>
<evidence type="ECO:0000259" key="4">
    <source>
        <dbReference type="Pfam" id="PF00205"/>
    </source>
</evidence>
<dbReference type="EMBL" id="JAEKJW010000003">
    <property type="protein sequence ID" value="MBN8198312.1"/>
    <property type="molecule type" value="Genomic_DNA"/>
</dbReference>
<evidence type="ECO:0000256" key="2">
    <source>
        <dbReference type="ARBA" id="ARBA00023052"/>
    </source>
</evidence>
<sequence>MPSSLNARKSGDWTTVREATFDFFRSVGVDTFFGNPGSTELAMLDRWPEDIRYVLGLHEASVVGMADGYARATGKAAFVNVHSAAGLGHALGNVYTAYRNRAPMVIIAGQQSRELLPNQPFLGASNAADFPKPYVKYSIEPARAEDVPAAIAHAYRIAMQRPYGPTFVSVPADDWNVRCKPLVPRQISSVTAPDPRMISDAADAISSAKSIAFVVGAEVDEEGAGDALVRLVERLQAPVYAAPFAARVTFPEHHDLFAGFLPAAPAKVSDTLTKYDLVIAVGAPVFTYHVPGPSDLLDSDTTIIHLTTDPDAASSAPLGTSIVGSLAFGLPMLADLIDARPARSEPFARPKPVVPDRGTHISPDYFLHRLGQEMTDDTVLFEETPSVRPALQDHVRIATWNRFFTMASGGLGYGLPGAVGFGLAQPDQKVICLIGDGSFMYSPQALWTAVQHDQDLAVIILNNGGYGAMRSFSKVLQVRDVPGIELRGLDFVELARGMGCPADRVTSSDEFDARFASFMAQSGPRLLEVVIDPEIQILY</sequence>